<dbReference type="GO" id="GO:0016616">
    <property type="term" value="F:oxidoreductase activity, acting on the CH-OH group of donors, NAD or NADP as acceptor"/>
    <property type="evidence" value="ECO:0007669"/>
    <property type="project" value="TreeGrafter"/>
</dbReference>
<dbReference type="PANTHER" id="PTHR42760:SF122">
    <property type="entry name" value="NAD(P)-BINDING PROTEIN"/>
    <property type="match status" value="1"/>
</dbReference>
<gene>
    <name evidence="3" type="ORF">DX116_06890</name>
</gene>
<comment type="similarity">
    <text evidence="1">Belongs to the short-chain dehydrogenases/reductases (SDR) family.</text>
</comment>
<dbReference type="AlphaFoldDB" id="A0A371PBI6"/>
<dbReference type="FunFam" id="3.40.50.720:FF:000084">
    <property type="entry name" value="Short-chain dehydrogenase reductase"/>
    <property type="match status" value="1"/>
</dbReference>
<sequence length="269" mass="27007">MDRGPARAAHGRCLVTGRLDGKIAWVSGASSGIGRGAAERLGADGATVVLLGRDEQRLAEAAQASGPSAVTAAFDVASQDDVDAHVPGLLEQHGAPDVVVHAAGITVVGALDALSPQEWHHQMDVNLTSLFLLNRHLWPAMVPRGGSVITLGSTASFAGFPQDAAYVASKGAILAMTKAMALDGGPHGIRVNSVCPGFILTPNLQGYFDAQDDPAGAAAGAGAAAPLGRMGSPADIAGAISYLASDDASFVTGTSILVDGGLMAKVPTA</sequence>
<comment type="caution">
    <text evidence="3">The sequence shown here is derived from an EMBL/GenBank/DDBJ whole genome shotgun (WGS) entry which is preliminary data.</text>
</comment>
<dbReference type="EMBL" id="QUBR01000001">
    <property type="protein sequence ID" value="REK73284.1"/>
    <property type="molecule type" value="Genomic_DNA"/>
</dbReference>
<proteinExistence type="inferred from homology"/>
<accession>A0A371PBI6</accession>
<dbReference type="PRINTS" id="PR00080">
    <property type="entry name" value="SDRFAMILY"/>
</dbReference>
<dbReference type="SUPFAM" id="SSF51735">
    <property type="entry name" value="NAD(P)-binding Rossmann-fold domains"/>
    <property type="match status" value="1"/>
</dbReference>
<dbReference type="InterPro" id="IPR002347">
    <property type="entry name" value="SDR_fam"/>
</dbReference>
<name>A0A371PBI6_9ACTN</name>
<keyword evidence="2" id="KW-0560">Oxidoreductase</keyword>
<evidence type="ECO:0000313" key="3">
    <source>
        <dbReference type="EMBL" id="REK73284.1"/>
    </source>
</evidence>
<evidence type="ECO:0000256" key="2">
    <source>
        <dbReference type="ARBA" id="ARBA00023002"/>
    </source>
</evidence>
<organism evidence="3 4">
    <name type="scientific">Aeromicrobium endophyticum</name>
    <dbReference type="NCBI Taxonomy" id="2292704"/>
    <lineage>
        <taxon>Bacteria</taxon>
        <taxon>Bacillati</taxon>
        <taxon>Actinomycetota</taxon>
        <taxon>Actinomycetes</taxon>
        <taxon>Propionibacteriales</taxon>
        <taxon>Nocardioidaceae</taxon>
        <taxon>Aeromicrobium</taxon>
    </lineage>
</organism>
<dbReference type="GO" id="GO:0006633">
    <property type="term" value="P:fatty acid biosynthetic process"/>
    <property type="evidence" value="ECO:0007669"/>
    <property type="project" value="TreeGrafter"/>
</dbReference>
<protein>
    <submittedName>
        <fullName evidence="3">SDR family NAD(P)-dependent oxidoreductase</fullName>
    </submittedName>
</protein>
<dbReference type="Gene3D" id="3.40.50.720">
    <property type="entry name" value="NAD(P)-binding Rossmann-like Domain"/>
    <property type="match status" value="1"/>
</dbReference>
<dbReference type="CDD" id="cd05233">
    <property type="entry name" value="SDR_c"/>
    <property type="match status" value="1"/>
</dbReference>
<keyword evidence="4" id="KW-1185">Reference proteome</keyword>
<dbReference type="GO" id="GO:0048038">
    <property type="term" value="F:quinone binding"/>
    <property type="evidence" value="ECO:0007669"/>
    <property type="project" value="TreeGrafter"/>
</dbReference>
<dbReference type="PRINTS" id="PR00081">
    <property type="entry name" value="GDHRDH"/>
</dbReference>
<dbReference type="InterPro" id="IPR020904">
    <property type="entry name" value="Sc_DH/Rdtase_CS"/>
</dbReference>
<dbReference type="Pfam" id="PF13561">
    <property type="entry name" value="adh_short_C2"/>
    <property type="match status" value="1"/>
</dbReference>
<dbReference type="Proteomes" id="UP000265581">
    <property type="component" value="Unassembled WGS sequence"/>
</dbReference>
<dbReference type="PANTHER" id="PTHR42760">
    <property type="entry name" value="SHORT-CHAIN DEHYDROGENASES/REDUCTASES FAMILY MEMBER"/>
    <property type="match status" value="1"/>
</dbReference>
<reference evidence="3 4" key="1">
    <citation type="submission" date="2018-08" db="EMBL/GenBank/DDBJ databases">
        <title>Aeromicrobium sp. M2KJ-4, whole genome shotgun sequence.</title>
        <authorList>
            <person name="Tuo L."/>
        </authorList>
    </citation>
    <scope>NUCLEOTIDE SEQUENCE [LARGE SCALE GENOMIC DNA]</scope>
    <source>
        <strain evidence="3 4">M2KJ-4</strain>
    </source>
</reference>
<evidence type="ECO:0000313" key="4">
    <source>
        <dbReference type="Proteomes" id="UP000265581"/>
    </source>
</evidence>
<dbReference type="PROSITE" id="PS00061">
    <property type="entry name" value="ADH_SHORT"/>
    <property type="match status" value="1"/>
</dbReference>
<dbReference type="InterPro" id="IPR036291">
    <property type="entry name" value="NAD(P)-bd_dom_sf"/>
</dbReference>
<evidence type="ECO:0000256" key="1">
    <source>
        <dbReference type="ARBA" id="ARBA00006484"/>
    </source>
</evidence>